<comment type="function">
    <text evidence="1">Cilium-specific protein required for cilia structures.</text>
</comment>
<dbReference type="InterPro" id="IPR001611">
    <property type="entry name" value="Leu-rich_rpt"/>
</dbReference>
<dbReference type="AlphaFoldDB" id="A0A4Y0BNH1"/>
<comment type="similarity">
    <text evidence="12">Belongs to the DRC3 family.</text>
</comment>
<evidence type="ECO:0000256" key="12">
    <source>
        <dbReference type="ARBA" id="ARBA00038378"/>
    </source>
</evidence>
<organism evidence="14">
    <name type="scientific">Anopheles funestus</name>
    <name type="common">African malaria mosquito</name>
    <dbReference type="NCBI Taxonomy" id="62324"/>
    <lineage>
        <taxon>Eukaryota</taxon>
        <taxon>Metazoa</taxon>
        <taxon>Ecdysozoa</taxon>
        <taxon>Arthropoda</taxon>
        <taxon>Hexapoda</taxon>
        <taxon>Insecta</taxon>
        <taxon>Pterygota</taxon>
        <taxon>Neoptera</taxon>
        <taxon>Endopterygota</taxon>
        <taxon>Diptera</taxon>
        <taxon>Nematocera</taxon>
        <taxon>Culicoidea</taxon>
        <taxon>Culicidae</taxon>
        <taxon>Anophelinae</taxon>
        <taxon>Anopheles</taxon>
    </lineage>
</organism>
<evidence type="ECO:0000256" key="3">
    <source>
        <dbReference type="ARBA" id="ARBA00022490"/>
    </source>
</evidence>
<keyword evidence="10" id="KW-0966">Cell projection</keyword>
<evidence type="ECO:0000256" key="1">
    <source>
        <dbReference type="ARBA" id="ARBA00003843"/>
    </source>
</evidence>
<proteinExistence type="inferred from homology"/>
<evidence type="ECO:0000256" key="2">
    <source>
        <dbReference type="ARBA" id="ARBA00004611"/>
    </source>
</evidence>
<keyword evidence="8" id="KW-0969">Cilium</keyword>
<evidence type="ECO:0000256" key="5">
    <source>
        <dbReference type="ARBA" id="ARBA00022737"/>
    </source>
</evidence>
<dbReference type="STRING" id="62324.A0A4Y0BNH1"/>
<evidence type="ECO:0000256" key="9">
    <source>
        <dbReference type="ARBA" id="ARBA00023212"/>
    </source>
</evidence>
<dbReference type="VEuPathDB" id="VectorBase:AFUN020920"/>
<dbReference type="InterPro" id="IPR050576">
    <property type="entry name" value="Cilia_flagella_integrity"/>
</dbReference>
<reference evidence="14" key="1">
    <citation type="submission" date="2020-05" db="UniProtKB">
        <authorList>
            <consortium name="EnsemblMetazoa"/>
        </authorList>
    </citation>
    <scope>IDENTIFICATION</scope>
    <source>
        <strain evidence="14">FUMOZ</strain>
    </source>
</reference>
<evidence type="ECO:0000313" key="14">
    <source>
        <dbReference type="EnsemblMetazoa" id="AFUN020920-PA"/>
    </source>
</evidence>
<dbReference type="PANTHER" id="PTHR45973">
    <property type="entry name" value="PROTEIN PHOSPHATASE 1 REGULATORY SUBUNIT SDS22-RELATED"/>
    <property type="match status" value="1"/>
</dbReference>
<dbReference type="Gene3D" id="3.80.10.10">
    <property type="entry name" value="Ribonuclease Inhibitor"/>
    <property type="match status" value="1"/>
</dbReference>
<dbReference type="SUPFAM" id="SSF52075">
    <property type="entry name" value="Outer arm dynein light chain 1"/>
    <property type="match status" value="1"/>
</dbReference>
<keyword evidence="9" id="KW-0206">Cytoskeleton</keyword>
<dbReference type="SMART" id="SM00365">
    <property type="entry name" value="LRR_SD22"/>
    <property type="match status" value="4"/>
</dbReference>
<keyword evidence="5" id="KW-0677">Repeat</keyword>
<keyword evidence="7" id="KW-0175">Coiled coil</keyword>
<evidence type="ECO:0000256" key="6">
    <source>
        <dbReference type="ARBA" id="ARBA00022846"/>
    </source>
</evidence>
<dbReference type="GO" id="GO:0005929">
    <property type="term" value="C:cilium"/>
    <property type="evidence" value="ECO:0007669"/>
    <property type="project" value="TreeGrafter"/>
</dbReference>
<evidence type="ECO:0000256" key="7">
    <source>
        <dbReference type="ARBA" id="ARBA00023054"/>
    </source>
</evidence>
<dbReference type="PANTHER" id="PTHR45973:SF12">
    <property type="entry name" value="DYNEIN REGULATORY COMPLEX SUBUNIT 3"/>
    <property type="match status" value="1"/>
</dbReference>
<evidence type="ECO:0000256" key="10">
    <source>
        <dbReference type="ARBA" id="ARBA00023273"/>
    </source>
</evidence>
<dbReference type="InterPro" id="IPR032675">
    <property type="entry name" value="LRR_dom_sf"/>
</dbReference>
<protein>
    <recommendedName>
        <fullName evidence="11">Dynein axonemal assembly factor 1 homolog</fullName>
    </recommendedName>
    <alternativeName>
        <fullName evidence="13">Dynein regulatory complex subunit 3</fullName>
    </alternativeName>
</protein>
<accession>A0A4Y0BNH1</accession>
<dbReference type="EnsemblMetazoa" id="AFUN020920-RA">
    <property type="protein sequence ID" value="AFUN020920-PA"/>
    <property type="gene ID" value="AFUN020920"/>
</dbReference>
<evidence type="ECO:0000256" key="11">
    <source>
        <dbReference type="ARBA" id="ARBA00024433"/>
    </source>
</evidence>
<dbReference type="VEuPathDB" id="VectorBase:AFUN2_011148"/>
<dbReference type="PROSITE" id="PS51450">
    <property type="entry name" value="LRR"/>
    <property type="match status" value="4"/>
</dbReference>
<dbReference type="Pfam" id="PF14580">
    <property type="entry name" value="LRR_9"/>
    <property type="match status" value="1"/>
</dbReference>
<keyword evidence="6" id="KW-0282">Flagellum</keyword>
<evidence type="ECO:0000256" key="13">
    <source>
        <dbReference type="ARBA" id="ARBA00040950"/>
    </source>
</evidence>
<keyword evidence="3" id="KW-0963">Cytoplasm</keyword>
<evidence type="ECO:0000256" key="8">
    <source>
        <dbReference type="ARBA" id="ARBA00023069"/>
    </source>
</evidence>
<evidence type="ECO:0000256" key="4">
    <source>
        <dbReference type="ARBA" id="ARBA00022614"/>
    </source>
</evidence>
<sequence length="434" mass="49718">MGESNLATDSSFNKELEPGVISNEMLTKAILEQGHKGEAGRLAQLSQLHLETVTVIRLEFQNILKIDHLWVMKNLEVLSLSFNKIDKIENLSRLPKLKELNLSFNYIEKIENLNNLEHLRILSLYGNRIKCVENIDKLERLVILSVGRNNITTLNGLERLRFLKDLRSLNLSENPIAQDSTKPLRLYLATLLPQLKYYEYILIRPAERDAGKEKFQRELIDILEHERIEIIERTNAAKERDDEIRLSKSFVEHLNSHQLFESLFLGDPEGAALLSIGAEAVDLKNDYRNEAYSFTQNIYKMGLEQQDKRQAEIELYSRCIQDERKKAQLMGQTIINNFLVSYKNLYKLAKDIVSGLKGRDLNSKTYNAETEKLLDDLNLCKSGFNSLFEDTWHTLMDGAGSICLLREAEINFSDALVDTVQQLVTFKAASGGHA</sequence>
<name>A0A4Y0BNH1_ANOFN</name>
<comment type="subcellular location">
    <subcellularLocation>
        <location evidence="2">Cytoplasm</location>
        <location evidence="2">Cytoskeleton</location>
        <location evidence="2">Flagellum axoneme</location>
    </subcellularLocation>
</comment>
<keyword evidence="4" id="KW-0433">Leucine-rich repeat</keyword>